<protein>
    <submittedName>
        <fullName evidence="9">Zinc carboxypeptidase</fullName>
    </submittedName>
</protein>
<dbReference type="Pfam" id="PF00246">
    <property type="entry name" value="Peptidase_M14"/>
    <property type="match status" value="1"/>
</dbReference>
<evidence type="ECO:0000313" key="10">
    <source>
        <dbReference type="Proteomes" id="UP000192277"/>
    </source>
</evidence>
<proteinExistence type="inferred from homology"/>
<dbReference type="Proteomes" id="UP000192277">
    <property type="component" value="Unassembled WGS sequence"/>
</dbReference>
<comment type="caution">
    <text evidence="7">Lacks conserved residue(s) required for the propagation of feature annotation.</text>
</comment>
<dbReference type="PANTHER" id="PTHR11705">
    <property type="entry name" value="PROTEASE FAMILY M14 CARBOXYPEPTIDASE A,B"/>
    <property type="match status" value="1"/>
</dbReference>
<dbReference type="PROSITE" id="PS52035">
    <property type="entry name" value="PEPTIDASE_M14"/>
    <property type="match status" value="1"/>
</dbReference>
<evidence type="ECO:0000256" key="1">
    <source>
        <dbReference type="ARBA" id="ARBA00001947"/>
    </source>
</evidence>
<keyword evidence="5" id="KW-0862">Zinc</keyword>
<accession>A0ABX3NU69</accession>
<keyword evidence="10" id="KW-1185">Reference proteome</keyword>
<dbReference type="RefSeq" id="WP_014221198.1">
    <property type="nucleotide sequence ID" value="NZ_LWBO01000015.1"/>
</dbReference>
<comment type="caution">
    <text evidence="9">The sequence shown here is derived from an EMBL/GenBank/DDBJ whole genome shotgun (WGS) entry which is preliminary data.</text>
</comment>
<keyword evidence="6" id="KW-0482">Metalloprotease</keyword>
<evidence type="ECO:0000256" key="7">
    <source>
        <dbReference type="PROSITE-ProRule" id="PRU01379"/>
    </source>
</evidence>
<dbReference type="InterPro" id="IPR000834">
    <property type="entry name" value="Peptidase_M14"/>
</dbReference>
<evidence type="ECO:0000256" key="3">
    <source>
        <dbReference type="ARBA" id="ARBA00022670"/>
    </source>
</evidence>
<evidence type="ECO:0000313" key="9">
    <source>
        <dbReference type="EMBL" id="OQP46379.1"/>
    </source>
</evidence>
<reference evidence="9 10" key="1">
    <citation type="submission" date="2016-04" db="EMBL/GenBank/DDBJ databases">
        <authorList>
            <person name="Chen L."/>
            <person name="Zhuang W."/>
            <person name="Wang G."/>
        </authorList>
    </citation>
    <scope>NUCLEOTIDE SEQUENCE [LARGE SCALE GENOMIC DNA]</scope>
    <source>
        <strain evidence="10">GR20</strain>
    </source>
</reference>
<dbReference type="Gene3D" id="3.40.630.10">
    <property type="entry name" value="Zn peptidases"/>
    <property type="match status" value="1"/>
</dbReference>
<organism evidence="9 10">
    <name type="scientific">Niastella koreensis</name>
    <dbReference type="NCBI Taxonomy" id="354356"/>
    <lineage>
        <taxon>Bacteria</taxon>
        <taxon>Pseudomonadati</taxon>
        <taxon>Bacteroidota</taxon>
        <taxon>Chitinophagia</taxon>
        <taxon>Chitinophagales</taxon>
        <taxon>Chitinophagaceae</taxon>
        <taxon>Niastella</taxon>
    </lineage>
</organism>
<comment type="cofactor">
    <cofactor evidence="1">
        <name>Zn(2+)</name>
        <dbReference type="ChEBI" id="CHEBI:29105"/>
    </cofactor>
</comment>
<dbReference type="EMBL" id="LWBO01000015">
    <property type="protein sequence ID" value="OQP46379.1"/>
    <property type="molecule type" value="Genomic_DNA"/>
</dbReference>
<keyword evidence="3" id="KW-0645">Protease</keyword>
<gene>
    <name evidence="9" type="ORF">A4D02_31785</name>
</gene>
<dbReference type="CDD" id="cd06238">
    <property type="entry name" value="M14-like"/>
    <property type="match status" value="1"/>
</dbReference>
<evidence type="ECO:0000256" key="4">
    <source>
        <dbReference type="ARBA" id="ARBA00022801"/>
    </source>
</evidence>
<comment type="similarity">
    <text evidence="2 7">Belongs to the peptidase M14 family.</text>
</comment>
<name>A0ABX3NU69_9BACT</name>
<evidence type="ECO:0000256" key="2">
    <source>
        <dbReference type="ARBA" id="ARBA00005988"/>
    </source>
</evidence>
<feature type="domain" description="Peptidase M14" evidence="8">
    <location>
        <begin position="57"/>
        <end position="361"/>
    </location>
</feature>
<sequence>MRKPDSCNRVLTIVVCLLFIFYSVPAQDLSYYLPDSVTYNPAIPKPKDIIYHEPGEWHVTHDRLVNYMQAIAKAAPDRVKLELMGFTYESRPQVLLIITSPQNHQRLEEIRQQHVQLNDPAKSASLDIEHMPIVIYIGHSIHGNESSGANAALVSAYYLAAAQGKQIDELLQNVVILFDPSFNPDGLQRFSTWVNQHKSKNLVTDPDSREFNEVWPGGRFNHYWFDLNRDWLPLVHVESRNRLQWFYKWRPNILTDHHEQGSNATFFFQPGVPSRVNPLTPEDNQALTGKLAKYHAAFLDRIGSFYFTKENYDDFYYGKGSTFPDINGAIGILFEQASSRGHAQKTENGILRFPFTIKNQFTTTLSTLEGAKALRKEFLTYQRDFYKHVQTEAAAAPVKGYVFGSPRDKSKTALFIDMLRRQQIDVYELNSSLQADGFSFEKGTSFVVPANQNQYKVIRAIFDKTLSYKDSLFYDITAWTMPLAFGLTYAELNAARFSNALLGNKVEKAVAPTGAVAGGKSNYAYLFEWDEYYAPRALYALQEAGIATRVSAGNFEIPVNSGTHKFSYGAICIPVKSQTLDADTLYELVKTTVEQNGITAYALQTGNATSGSDLGSAKMRPVAEPSIAMLTGMGVNATDAGEIWFMLDQQFNIPSTHLEVPVFNRCDLNKYNTLIMVGAMSGAAYNNLDKEKLRNWIQAGGTLIVTEEAVQWAAQNGLTNITFKKPKEDTTKQIAYAERENRIGAQKMNGAIFRASIDLSHPLAYGYNYPFVDLFKANSVYPERNKNPYSNPLVYGDKPLQSGFVTKENYDAIKNSAAVLVNTLGNGRVISIADNPNFRAFWLGGTKLFMNAIFFGRTIEPGSGRNAE</sequence>
<evidence type="ECO:0000256" key="6">
    <source>
        <dbReference type="ARBA" id="ARBA00023049"/>
    </source>
</evidence>
<dbReference type="InterPro" id="IPR029062">
    <property type="entry name" value="Class_I_gatase-like"/>
</dbReference>
<dbReference type="PANTHER" id="PTHR11705:SF143">
    <property type="entry name" value="SLL0236 PROTEIN"/>
    <property type="match status" value="1"/>
</dbReference>
<keyword evidence="9" id="KW-0121">Carboxypeptidase</keyword>
<evidence type="ECO:0000256" key="5">
    <source>
        <dbReference type="ARBA" id="ARBA00022833"/>
    </source>
</evidence>
<dbReference type="SMART" id="SM00631">
    <property type="entry name" value="Zn_pept"/>
    <property type="match status" value="1"/>
</dbReference>
<dbReference type="SUPFAM" id="SSF53187">
    <property type="entry name" value="Zn-dependent exopeptidases"/>
    <property type="match status" value="1"/>
</dbReference>
<dbReference type="GO" id="GO:0004180">
    <property type="term" value="F:carboxypeptidase activity"/>
    <property type="evidence" value="ECO:0007669"/>
    <property type="project" value="UniProtKB-KW"/>
</dbReference>
<evidence type="ECO:0000259" key="8">
    <source>
        <dbReference type="PROSITE" id="PS52035"/>
    </source>
</evidence>
<dbReference type="SUPFAM" id="SSF52317">
    <property type="entry name" value="Class I glutamine amidotransferase-like"/>
    <property type="match status" value="1"/>
</dbReference>
<keyword evidence="4" id="KW-0378">Hydrolase</keyword>